<feature type="transmembrane region" description="Helical" evidence="1">
    <location>
        <begin position="21"/>
        <end position="40"/>
    </location>
</feature>
<reference evidence="2 3" key="1">
    <citation type="journal article" date="2023" name="Int. J. Syst. Evol. Microbiol.">
        <title>Lactiplantibacillus brownii sp. nov., a novel psychrotolerant species isolated from sauerkraut.</title>
        <authorList>
            <person name="Heng Y.C."/>
            <person name="Silvaraju S."/>
            <person name="Lee J.K.Y."/>
            <person name="Kittelmann S."/>
        </authorList>
    </citation>
    <scope>NUCLEOTIDE SEQUENCE [LARGE SCALE GENOMIC DNA]</scope>
    <source>
        <strain evidence="2 3">WILCCON 0030</strain>
    </source>
</reference>
<name>A0ABU1AB41_9LACO</name>
<protein>
    <submittedName>
        <fullName evidence="2">Uncharacterized protein</fullName>
    </submittedName>
</protein>
<keyword evidence="3" id="KW-1185">Reference proteome</keyword>
<accession>A0ABU1AB41</accession>
<keyword evidence="1" id="KW-0812">Transmembrane</keyword>
<organism evidence="2 3">
    <name type="scientific">Lactiplantibacillus brownii</name>
    <dbReference type="NCBI Taxonomy" id="3069269"/>
    <lineage>
        <taxon>Bacteria</taxon>
        <taxon>Bacillati</taxon>
        <taxon>Bacillota</taxon>
        <taxon>Bacilli</taxon>
        <taxon>Lactobacillales</taxon>
        <taxon>Lactobacillaceae</taxon>
        <taxon>Lactiplantibacillus</taxon>
    </lineage>
</organism>
<sequence>MKRFKPKNVSFSVAHLNLRQALPNIVVWLILIALLVWLLVK</sequence>
<dbReference type="Proteomes" id="UP001227831">
    <property type="component" value="Unassembled WGS sequence"/>
</dbReference>
<evidence type="ECO:0000313" key="3">
    <source>
        <dbReference type="Proteomes" id="UP001227831"/>
    </source>
</evidence>
<keyword evidence="1" id="KW-0472">Membrane</keyword>
<evidence type="ECO:0000313" key="2">
    <source>
        <dbReference type="EMBL" id="MDQ7937608.1"/>
    </source>
</evidence>
<evidence type="ECO:0000256" key="1">
    <source>
        <dbReference type="SAM" id="Phobius"/>
    </source>
</evidence>
<keyword evidence="1" id="KW-1133">Transmembrane helix</keyword>
<proteinExistence type="predicted"/>
<dbReference type="RefSeq" id="WP_308703344.1">
    <property type="nucleotide sequence ID" value="NZ_AP027463.1"/>
</dbReference>
<gene>
    <name evidence="2" type="ORF">RA086_08185</name>
</gene>
<dbReference type="EMBL" id="JAVCWF010000001">
    <property type="protein sequence ID" value="MDQ7937608.1"/>
    <property type="molecule type" value="Genomic_DNA"/>
</dbReference>
<comment type="caution">
    <text evidence="2">The sequence shown here is derived from an EMBL/GenBank/DDBJ whole genome shotgun (WGS) entry which is preliminary data.</text>
</comment>